<name>A0ABD1L218_9FABA</name>
<reference evidence="2 3" key="1">
    <citation type="submission" date="2024-08" db="EMBL/GenBank/DDBJ databases">
        <title>Insights into the chromosomal genome structure of Flemingia macrophylla.</title>
        <authorList>
            <person name="Ding Y."/>
            <person name="Zhao Y."/>
            <person name="Bi W."/>
            <person name="Wu M."/>
            <person name="Zhao G."/>
            <person name="Gong Y."/>
            <person name="Li W."/>
            <person name="Zhang P."/>
        </authorList>
    </citation>
    <scope>NUCLEOTIDE SEQUENCE [LARGE SCALE GENOMIC DNA]</scope>
    <source>
        <strain evidence="2">DYQJB</strain>
        <tissue evidence="2">Leaf</tissue>
    </source>
</reference>
<comment type="caution">
    <text evidence="2">The sequence shown here is derived from an EMBL/GenBank/DDBJ whole genome shotgun (WGS) entry which is preliminary data.</text>
</comment>
<dbReference type="PANTHER" id="PTHR34945">
    <property type="entry name" value="2-OXOGLUTARATE (2OG) AND FE(II)-DEPENDENT OXYGENASE SUPERFAMILY PROTEIN"/>
    <property type="match status" value="1"/>
</dbReference>
<feature type="region of interest" description="Disordered" evidence="1">
    <location>
        <begin position="60"/>
        <end position="81"/>
    </location>
</feature>
<evidence type="ECO:0000313" key="3">
    <source>
        <dbReference type="Proteomes" id="UP001603857"/>
    </source>
</evidence>
<keyword evidence="3" id="KW-1185">Reference proteome</keyword>
<dbReference type="AlphaFoldDB" id="A0ABD1L218"/>
<organism evidence="2 3">
    <name type="scientific">Flemingia macrophylla</name>
    <dbReference type="NCBI Taxonomy" id="520843"/>
    <lineage>
        <taxon>Eukaryota</taxon>
        <taxon>Viridiplantae</taxon>
        <taxon>Streptophyta</taxon>
        <taxon>Embryophyta</taxon>
        <taxon>Tracheophyta</taxon>
        <taxon>Spermatophyta</taxon>
        <taxon>Magnoliopsida</taxon>
        <taxon>eudicotyledons</taxon>
        <taxon>Gunneridae</taxon>
        <taxon>Pentapetalae</taxon>
        <taxon>rosids</taxon>
        <taxon>fabids</taxon>
        <taxon>Fabales</taxon>
        <taxon>Fabaceae</taxon>
        <taxon>Papilionoideae</taxon>
        <taxon>50 kb inversion clade</taxon>
        <taxon>NPAAA clade</taxon>
        <taxon>indigoferoid/millettioid clade</taxon>
        <taxon>Phaseoleae</taxon>
        <taxon>Flemingia</taxon>
    </lineage>
</organism>
<gene>
    <name evidence="2" type="ORF">Fmac_030996</name>
</gene>
<feature type="region of interest" description="Disordered" evidence="1">
    <location>
        <begin position="343"/>
        <end position="368"/>
    </location>
</feature>
<evidence type="ECO:0000256" key="1">
    <source>
        <dbReference type="SAM" id="MobiDB-lite"/>
    </source>
</evidence>
<feature type="compositionally biased region" description="Acidic residues" evidence="1">
    <location>
        <begin position="353"/>
        <end position="366"/>
    </location>
</feature>
<sequence length="401" mass="44058">MEMEMGPVTRVNRPPNIRTLERTKASPIYMNNESKVSTLLLIIIILMASSAHKQQHLPNLYGGATSAPPPTPSAEPKSLLSTSDAADALSHLLHRLPPTLSLPARCAAATCPPSLSLDDVLSGVSRLGYAQLTDHSIPSELANSAESEAVALFDLPRERKEALFPRNWPLGYVDEEDEGLAESFRFDSASWTESSSELKLDSLGEFARELEKLGLKIVDGLGFGKPLGDDPTTRFRSVMWVSECLRGSKPDLSGGFYPFIVGLQYQIRNQKYSMLSDSGWVSVLPHVDSILVTVGDIAQVWSNGKLKKVMGRPVATVGGENDARCITMSLLITLPTESIVAPLLSNKDQTKEEGEEESNGGDDGEGGVERVFNSFDFEDYAWRAYHERLLFKDPLDRYRVT</sequence>
<accession>A0ABD1L218</accession>
<proteinExistence type="predicted"/>
<dbReference type="InterPro" id="IPR027443">
    <property type="entry name" value="IPNS-like_sf"/>
</dbReference>
<protein>
    <submittedName>
        <fullName evidence="2">Uncharacterized protein</fullName>
    </submittedName>
</protein>
<dbReference type="SUPFAM" id="SSF51197">
    <property type="entry name" value="Clavaminate synthase-like"/>
    <property type="match status" value="1"/>
</dbReference>
<evidence type="ECO:0000313" key="2">
    <source>
        <dbReference type="EMBL" id="KAL2317120.1"/>
    </source>
</evidence>
<dbReference type="PANTHER" id="PTHR34945:SF2">
    <property type="entry name" value="2-OXOGLUTARATE (2OG) AND FE(II)-DEPENDENT OXYGENASE SUPERFAMILY PROTEIN"/>
    <property type="match status" value="1"/>
</dbReference>
<dbReference type="Proteomes" id="UP001603857">
    <property type="component" value="Unassembled WGS sequence"/>
</dbReference>
<dbReference type="Gene3D" id="2.60.120.330">
    <property type="entry name" value="B-lactam Antibiotic, Isopenicillin N Synthase, Chain"/>
    <property type="match status" value="2"/>
</dbReference>
<dbReference type="EMBL" id="JBGMDY010000011">
    <property type="protein sequence ID" value="KAL2317120.1"/>
    <property type="molecule type" value="Genomic_DNA"/>
</dbReference>